<dbReference type="Pfam" id="PF00156">
    <property type="entry name" value="Pribosyltran"/>
    <property type="match status" value="1"/>
</dbReference>
<feature type="domain" description="Double zinc ribbon" evidence="3">
    <location>
        <begin position="21"/>
        <end position="78"/>
    </location>
</feature>
<dbReference type="Proteomes" id="UP000324194">
    <property type="component" value="Chromosome 1"/>
</dbReference>
<dbReference type="InterPro" id="IPR029057">
    <property type="entry name" value="PRTase-like"/>
</dbReference>
<dbReference type="PANTHER" id="PTHR47505">
    <property type="entry name" value="DNA UTILIZATION PROTEIN YHGH"/>
    <property type="match status" value="1"/>
</dbReference>
<evidence type="ECO:0000259" key="2">
    <source>
        <dbReference type="Pfam" id="PF00156"/>
    </source>
</evidence>
<evidence type="ECO:0000259" key="3">
    <source>
        <dbReference type="Pfam" id="PF18912"/>
    </source>
</evidence>
<dbReference type="KEGG" id="asip:AQUSIP_03860"/>
<dbReference type="InterPro" id="IPR044005">
    <property type="entry name" value="DZR_2"/>
</dbReference>
<organism evidence="4 5">
    <name type="scientific">Aquicella siphonis</name>
    <dbReference type="NCBI Taxonomy" id="254247"/>
    <lineage>
        <taxon>Bacteria</taxon>
        <taxon>Pseudomonadati</taxon>
        <taxon>Pseudomonadota</taxon>
        <taxon>Gammaproteobacteria</taxon>
        <taxon>Legionellales</taxon>
        <taxon>Coxiellaceae</taxon>
        <taxon>Aquicella</taxon>
    </lineage>
</organism>
<keyword evidence="4" id="KW-0808">Transferase</keyword>
<evidence type="ECO:0000313" key="4">
    <source>
        <dbReference type="EMBL" id="VVC75110.1"/>
    </source>
</evidence>
<dbReference type="CDD" id="cd06223">
    <property type="entry name" value="PRTases_typeI"/>
    <property type="match status" value="1"/>
</dbReference>
<feature type="domain" description="Phosphoribosyltransferase" evidence="2">
    <location>
        <begin position="157"/>
        <end position="248"/>
    </location>
</feature>
<proteinExistence type="inferred from homology"/>
<dbReference type="AlphaFoldDB" id="A0A5E4PDT7"/>
<dbReference type="GO" id="GO:0016757">
    <property type="term" value="F:glycosyltransferase activity"/>
    <property type="evidence" value="ECO:0007669"/>
    <property type="project" value="UniProtKB-KW"/>
</dbReference>
<name>A0A5E4PDT7_9COXI</name>
<dbReference type="Pfam" id="PF18912">
    <property type="entry name" value="DZR_2"/>
    <property type="match status" value="1"/>
</dbReference>
<dbReference type="InterPro" id="IPR051910">
    <property type="entry name" value="ComF/GntX_DNA_util-trans"/>
</dbReference>
<dbReference type="SUPFAM" id="SSF53271">
    <property type="entry name" value="PRTase-like"/>
    <property type="match status" value="1"/>
</dbReference>
<dbReference type="Gene3D" id="3.40.50.2020">
    <property type="match status" value="1"/>
</dbReference>
<dbReference type="EMBL" id="LR699119">
    <property type="protein sequence ID" value="VVC75110.1"/>
    <property type="molecule type" value="Genomic_DNA"/>
</dbReference>
<protein>
    <submittedName>
        <fullName evidence="4">Orotate phosphoribosyltransferase</fullName>
    </submittedName>
</protein>
<evidence type="ECO:0000313" key="5">
    <source>
        <dbReference type="Proteomes" id="UP000324194"/>
    </source>
</evidence>
<dbReference type="OrthoDB" id="9793412at2"/>
<reference evidence="4 5" key="1">
    <citation type="submission" date="2019-08" db="EMBL/GenBank/DDBJ databases">
        <authorList>
            <person name="Guy L."/>
        </authorList>
    </citation>
    <scope>NUCLEOTIDE SEQUENCE [LARGE SCALE GENOMIC DNA]</scope>
    <source>
        <strain evidence="4 5">SGT-108</strain>
    </source>
</reference>
<sequence>MFDIKVIHILTQVFRLSSSCLTDWLLPASCLLCGDNTHDDMPVCQPCQLDLPILPHHCFQCAQFLPTCTSDVVKCGICLNNPPGFAATYALFPYEPPIIQWIIRLKFHHQLHIARALGKMLSHHIQSRWYAGKALPDVIIPVPLHPSRLRERGFNQALEIAKPVAADLRLRLDRTGIRRIRHTAAQSSLPAASREENIKNAFTVTRQYSGQVIALVDDVITTGHTLRECSRLLLRQGAARVDAWCCARRG</sequence>
<gene>
    <name evidence="4" type="primary">pyrE_2</name>
    <name evidence="4" type="ORF">AQUSIP_03860</name>
</gene>
<dbReference type="PANTHER" id="PTHR47505:SF1">
    <property type="entry name" value="DNA UTILIZATION PROTEIN YHGH"/>
    <property type="match status" value="1"/>
</dbReference>
<evidence type="ECO:0000256" key="1">
    <source>
        <dbReference type="ARBA" id="ARBA00008007"/>
    </source>
</evidence>
<comment type="similarity">
    <text evidence="1">Belongs to the ComF/GntX family.</text>
</comment>
<dbReference type="RefSeq" id="WP_148338114.1">
    <property type="nucleotide sequence ID" value="NZ_LR699119.1"/>
</dbReference>
<dbReference type="InterPro" id="IPR000836">
    <property type="entry name" value="PRTase_dom"/>
</dbReference>
<keyword evidence="4" id="KW-0328">Glycosyltransferase</keyword>
<accession>A0A5E4PDT7</accession>
<keyword evidence="5" id="KW-1185">Reference proteome</keyword>